<feature type="domain" description="Cell envelope-related transcriptional attenuator" evidence="4">
    <location>
        <begin position="196"/>
        <end position="365"/>
    </location>
</feature>
<protein>
    <submittedName>
        <fullName evidence="6">LCP family protein</fullName>
    </submittedName>
</protein>
<keyword evidence="7" id="KW-1185">Reference proteome</keyword>
<sequence length="588" mass="61241">MLDHPGERGGRRAQAGDRTPGRPRDDGARRSTPVRRTASDATPPAPGRGRTTPPRTTPPRTTPPRAPRSGRPQQAAATRSSTPRSAAPQPPRTGGRDTTPPTTTPPPTTRRRPYTGRILVALASVAVLLVTGYAWNSLTSLEQNVTRLGGLALGSGDDGAVDILLVGTDSRTDAQGNPLSAAEQAKLHAGDEVATNTDTILLIRVPNDGSSATAISIPRDSYVDIPGIGKAKINSAYGSTREARREQLVEAGTPAAQADKEATEAGRQALITTVANLTGVQVDHYAEVGLVGFVLLTDAVDGVDVCLRNAVDEPLSGARFRAGRQTLDGAQALSFVRQRHDLPRGDLDRIVRQQVFMASLAQKVLSAGTLTDPSRLSSLQDAVGRSVVIDDNWDIVRFVEQLKDLSGGKVRFATIPVTDEQGWSDDGQQSVVQVDPSAVHRFTKALLQKPKGGLDRSAYTVDVVNAGSVDGLASNVSTIATTRGYARGATSTDDPGAVTDSAVVAHDRSAAATDLARQMGGLPVRVDPSVPTDHLRLVLTDAYTGPGSISDTGAQPDATPAAAATTSAPATSTAAPITASGQGPQCVN</sequence>
<reference evidence="7" key="1">
    <citation type="journal article" date="2019" name="Int. J. Syst. Evol. Microbiol.">
        <title>The Global Catalogue of Microorganisms (GCM) 10K type strain sequencing project: providing services to taxonomists for standard genome sequencing and annotation.</title>
        <authorList>
            <consortium name="The Broad Institute Genomics Platform"/>
            <consortium name="The Broad Institute Genome Sequencing Center for Infectious Disease"/>
            <person name="Wu L."/>
            <person name="Ma J."/>
        </authorList>
    </citation>
    <scope>NUCLEOTIDE SEQUENCE [LARGE SCALE GENOMIC DNA]</scope>
    <source>
        <strain evidence="7">CCUG 50873</strain>
    </source>
</reference>
<organism evidence="6 7">
    <name type="scientific">Williamsia deligens</name>
    <dbReference type="NCBI Taxonomy" id="321325"/>
    <lineage>
        <taxon>Bacteria</taxon>
        <taxon>Bacillati</taxon>
        <taxon>Actinomycetota</taxon>
        <taxon>Actinomycetes</taxon>
        <taxon>Mycobacteriales</taxon>
        <taxon>Nocardiaceae</taxon>
        <taxon>Williamsia</taxon>
    </lineage>
</organism>
<feature type="region of interest" description="Disordered" evidence="2">
    <location>
        <begin position="548"/>
        <end position="588"/>
    </location>
</feature>
<evidence type="ECO:0000259" key="4">
    <source>
        <dbReference type="Pfam" id="PF03816"/>
    </source>
</evidence>
<dbReference type="Pfam" id="PF13399">
    <property type="entry name" value="LytR_C"/>
    <property type="match status" value="1"/>
</dbReference>
<evidence type="ECO:0000313" key="7">
    <source>
        <dbReference type="Proteomes" id="UP001597068"/>
    </source>
</evidence>
<comment type="similarity">
    <text evidence="1">Belongs to the LytR/CpsA/Psr (LCP) family.</text>
</comment>
<evidence type="ECO:0000256" key="1">
    <source>
        <dbReference type="ARBA" id="ARBA00006068"/>
    </source>
</evidence>
<dbReference type="RefSeq" id="WP_253649122.1">
    <property type="nucleotide sequence ID" value="NZ_BAAAMO010000005.1"/>
</dbReference>
<keyword evidence="3" id="KW-1133">Transmembrane helix</keyword>
<dbReference type="Proteomes" id="UP001597068">
    <property type="component" value="Unassembled WGS sequence"/>
</dbReference>
<dbReference type="InterPro" id="IPR050922">
    <property type="entry name" value="LytR/CpsA/Psr_CW_biosynth"/>
</dbReference>
<dbReference type="PANTHER" id="PTHR33392:SF6">
    <property type="entry name" value="POLYISOPRENYL-TEICHOIC ACID--PEPTIDOGLYCAN TEICHOIC ACID TRANSFERASE TAGU"/>
    <property type="match status" value="1"/>
</dbReference>
<proteinExistence type="inferred from homology"/>
<feature type="compositionally biased region" description="Low complexity" evidence="2">
    <location>
        <begin position="558"/>
        <end position="580"/>
    </location>
</feature>
<dbReference type="Gene3D" id="3.30.70.2390">
    <property type="match status" value="1"/>
</dbReference>
<feature type="region of interest" description="Disordered" evidence="2">
    <location>
        <begin position="1"/>
        <end position="114"/>
    </location>
</feature>
<feature type="domain" description="LytR/CpsA/Psr regulator C-terminal" evidence="5">
    <location>
        <begin position="459"/>
        <end position="543"/>
    </location>
</feature>
<evidence type="ECO:0000313" key="6">
    <source>
        <dbReference type="EMBL" id="MFD0927307.1"/>
    </source>
</evidence>
<comment type="caution">
    <text evidence="6">The sequence shown here is derived from an EMBL/GenBank/DDBJ whole genome shotgun (WGS) entry which is preliminary data.</text>
</comment>
<dbReference type="EMBL" id="JBHTIL010000004">
    <property type="protein sequence ID" value="MFD0927307.1"/>
    <property type="molecule type" value="Genomic_DNA"/>
</dbReference>
<name>A0ABW3GB71_9NOCA</name>
<evidence type="ECO:0000259" key="5">
    <source>
        <dbReference type="Pfam" id="PF13399"/>
    </source>
</evidence>
<feature type="transmembrane region" description="Helical" evidence="3">
    <location>
        <begin position="118"/>
        <end position="135"/>
    </location>
</feature>
<keyword evidence="3" id="KW-0472">Membrane</keyword>
<feature type="compositionally biased region" description="Basic and acidic residues" evidence="2">
    <location>
        <begin position="19"/>
        <end position="29"/>
    </location>
</feature>
<feature type="compositionally biased region" description="Basic and acidic residues" evidence="2">
    <location>
        <begin position="1"/>
        <end position="10"/>
    </location>
</feature>
<dbReference type="InterPro" id="IPR004474">
    <property type="entry name" value="LytR_CpsA_psr"/>
</dbReference>
<dbReference type="Pfam" id="PF03816">
    <property type="entry name" value="LytR_cpsA_psr"/>
    <property type="match status" value="1"/>
</dbReference>
<feature type="compositionally biased region" description="Low complexity" evidence="2">
    <location>
        <begin position="67"/>
        <end position="101"/>
    </location>
</feature>
<feature type="compositionally biased region" description="Pro residues" evidence="2">
    <location>
        <begin position="55"/>
        <end position="66"/>
    </location>
</feature>
<gene>
    <name evidence="6" type="ORF">ACFQ04_16325</name>
</gene>
<evidence type="ECO:0000256" key="2">
    <source>
        <dbReference type="SAM" id="MobiDB-lite"/>
    </source>
</evidence>
<dbReference type="NCBIfam" id="TIGR00350">
    <property type="entry name" value="lytR_cpsA_psr"/>
    <property type="match status" value="1"/>
</dbReference>
<evidence type="ECO:0000256" key="3">
    <source>
        <dbReference type="SAM" id="Phobius"/>
    </source>
</evidence>
<dbReference type="Gene3D" id="3.40.630.190">
    <property type="entry name" value="LCP protein"/>
    <property type="match status" value="1"/>
</dbReference>
<dbReference type="InterPro" id="IPR027381">
    <property type="entry name" value="LytR/CpsA/Psr_C"/>
</dbReference>
<keyword evidence="3" id="KW-0812">Transmembrane</keyword>
<dbReference type="PANTHER" id="PTHR33392">
    <property type="entry name" value="POLYISOPRENYL-TEICHOIC ACID--PEPTIDOGLYCAN TEICHOIC ACID TRANSFERASE TAGU"/>
    <property type="match status" value="1"/>
</dbReference>
<accession>A0ABW3GB71</accession>